<dbReference type="SUPFAM" id="SSF75005">
    <property type="entry name" value="Arabinanase/levansucrase/invertase"/>
    <property type="match status" value="1"/>
</dbReference>
<dbReference type="InterPro" id="IPR023296">
    <property type="entry name" value="Glyco_hydro_beta-prop_sf"/>
</dbReference>
<dbReference type="RefSeq" id="WP_090881021.1">
    <property type="nucleotide sequence ID" value="NZ_FOGG01000002.1"/>
</dbReference>
<sequence>MSYKLIIAAVCFLMFAHFNLKGQGNSDNLNLNKMLGTVDSTNMFQLDHSYVWCGSAVKGEDGQYYLFYSKWPHGKRSLTRDSMEYIFDGFKGWLKYSEIACAVSDKLNGPYKHFKDVLKGDSDTSRWDQFRMHNPQIRKFGGKYYLYYISNSFNKDYQLQGATPQWLHWMKYNSGQRIGVLIADSMDDLLTGKYVRSEQPIMGPNNAQTFEVAVNPSVTKGPDGNYYMIFKSRKPNVGNMTHWIATAKKPEGPFKMRSQVFTSAEMACEDPCICYDQDRKRFYAAVKYYSNSKKLVPQFGALALITSENGLDWKPARNPLISLRTLKVSNGEELALHNLERPFIVTDEKGIPTALFAAAATLDPSKTEAGAVAKEYNTFNISIPLIQPLKQKK</sequence>
<keyword evidence="1" id="KW-0732">Signal</keyword>
<dbReference type="CDD" id="cd08994">
    <property type="entry name" value="GH43_62_32_68_117_130-like"/>
    <property type="match status" value="1"/>
</dbReference>
<organism evidence="2 3">
    <name type="scientific">Pedobacter rhizosphaerae</name>
    <dbReference type="NCBI Taxonomy" id="390241"/>
    <lineage>
        <taxon>Bacteria</taxon>
        <taxon>Pseudomonadati</taxon>
        <taxon>Bacteroidota</taxon>
        <taxon>Sphingobacteriia</taxon>
        <taxon>Sphingobacteriales</taxon>
        <taxon>Sphingobacteriaceae</taxon>
        <taxon>Pedobacter</taxon>
    </lineage>
</organism>
<gene>
    <name evidence="2" type="ORF">SAMN04488023_102230</name>
</gene>
<dbReference type="EMBL" id="FOGG01000002">
    <property type="protein sequence ID" value="SEQ94488.1"/>
    <property type="molecule type" value="Genomic_DNA"/>
</dbReference>
<proteinExistence type="predicted"/>
<keyword evidence="2" id="KW-0378">Hydrolase</keyword>
<evidence type="ECO:0000313" key="2">
    <source>
        <dbReference type="EMBL" id="SEQ94488.1"/>
    </source>
</evidence>
<dbReference type="AlphaFoldDB" id="A0A1H9K606"/>
<keyword evidence="3" id="KW-1185">Reference proteome</keyword>
<dbReference type="Gene3D" id="2.115.10.20">
    <property type="entry name" value="Glycosyl hydrolase domain, family 43"/>
    <property type="match status" value="1"/>
</dbReference>
<feature type="signal peptide" evidence="1">
    <location>
        <begin position="1"/>
        <end position="22"/>
    </location>
</feature>
<dbReference type="STRING" id="390241.SAMN04488023_102230"/>
<evidence type="ECO:0000313" key="3">
    <source>
        <dbReference type="Proteomes" id="UP000199572"/>
    </source>
</evidence>
<evidence type="ECO:0000256" key="1">
    <source>
        <dbReference type="SAM" id="SignalP"/>
    </source>
</evidence>
<dbReference type="OrthoDB" id="9794572at2"/>
<reference evidence="2 3" key="1">
    <citation type="submission" date="2016-10" db="EMBL/GenBank/DDBJ databases">
        <authorList>
            <person name="de Groot N.N."/>
        </authorList>
    </citation>
    <scope>NUCLEOTIDE SEQUENCE [LARGE SCALE GENOMIC DNA]</scope>
    <source>
        <strain evidence="2 3">DSM 18610</strain>
    </source>
</reference>
<protein>
    <submittedName>
        <fullName evidence="2">Glycosyl hydrolases family 43</fullName>
    </submittedName>
</protein>
<dbReference type="Proteomes" id="UP000199572">
    <property type="component" value="Unassembled WGS sequence"/>
</dbReference>
<dbReference type="GO" id="GO:0016787">
    <property type="term" value="F:hydrolase activity"/>
    <property type="evidence" value="ECO:0007669"/>
    <property type="project" value="UniProtKB-KW"/>
</dbReference>
<feature type="chain" id="PRO_5011646172" evidence="1">
    <location>
        <begin position="23"/>
        <end position="393"/>
    </location>
</feature>
<accession>A0A1H9K606</accession>
<name>A0A1H9K606_9SPHI</name>